<sequence>MSIPRPRPRTLLISAAVTASATLSLIPLASAHTTSTTPAAPKPTVVLVHGAFADASSWNGVVERLQHDGYPVIAPANPLRGLAEDSTYVASVLARVKGPVILVGHSYGGAVISQAAAGDPQVKALVYVAALVPDKGEKLSTLSDKFPGTNELAPALRPVPFSNSDGTGGSDLYVDPARFRAVFAADLPASRTVVMGAEQRPVAAAAFASSATAAAWRTIPSWALVARQDEALGAPLERFEARRAHAHTVEINSSHVALISHPGAVTHLIEDAAKATAP</sequence>
<keyword evidence="4" id="KW-1185">Reference proteome</keyword>
<feature type="chain" id="PRO_5046472159" evidence="1">
    <location>
        <begin position="32"/>
        <end position="278"/>
    </location>
</feature>
<comment type="caution">
    <text evidence="3">The sequence shown here is derived from an EMBL/GenBank/DDBJ whole genome shotgun (WGS) entry which is preliminary data.</text>
</comment>
<dbReference type="InterPro" id="IPR052897">
    <property type="entry name" value="Sec-Metab_Biosynth_Hydrolase"/>
</dbReference>
<evidence type="ECO:0000259" key="2">
    <source>
        <dbReference type="Pfam" id="PF12697"/>
    </source>
</evidence>
<organism evidence="3 4">
    <name type="scientific">Streptomyces prunicolor</name>
    <dbReference type="NCBI Taxonomy" id="67348"/>
    <lineage>
        <taxon>Bacteria</taxon>
        <taxon>Bacillati</taxon>
        <taxon>Actinomycetota</taxon>
        <taxon>Actinomycetes</taxon>
        <taxon>Kitasatosporales</taxon>
        <taxon>Streptomycetaceae</taxon>
        <taxon>Streptomyces</taxon>
    </lineage>
</organism>
<name>A0ABU4FD59_9ACTN</name>
<accession>A0ABU4FD59</accession>
<dbReference type="Proteomes" id="UP001187346">
    <property type="component" value="Unassembled WGS sequence"/>
</dbReference>
<dbReference type="InterPro" id="IPR000073">
    <property type="entry name" value="AB_hydrolase_1"/>
</dbReference>
<feature type="domain" description="AB hydrolase-1" evidence="2">
    <location>
        <begin position="45"/>
        <end position="265"/>
    </location>
</feature>
<dbReference type="Gene3D" id="3.40.50.1820">
    <property type="entry name" value="alpha/beta hydrolase"/>
    <property type="match status" value="1"/>
</dbReference>
<evidence type="ECO:0000256" key="1">
    <source>
        <dbReference type="SAM" id="SignalP"/>
    </source>
</evidence>
<dbReference type="PANTHER" id="PTHR37017">
    <property type="entry name" value="AB HYDROLASE-1 DOMAIN-CONTAINING PROTEIN-RELATED"/>
    <property type="match status" value="1"/>
</dbReference>
<gene>
    <name evidence="3" type="ORF">R5A26_18400</name>
</gene>
<dbReference type="PANTHER" id="PTHR37017:SF11">
    <property type="entry name" value="ESTERASE_LIPASE_THIOESTERASE DOMAIN-CONTAINING PROTEIN"/>
    <property type="match status" value="1"/>
</dbReference>
<protein>
    <submittedName>
        <fullName evidence="3">Alpha/beta hydrolase</fullName>
    </submittedName>
</protein>
<reference evidence="3 4" key="1">
    <citation type="submission" date="2023-10" db="EMBL/GenBank/DDBJ databases">
        <title>Characterization of rhizosphere-enriched actinobacteria from wheat plants lab-grown on chernevaya soil.</title>
        <authorList>
            <person name="Tikhonova E.N."/>
            <person name="Konopkin A."/>
            <person name="Kravchenko I.K."/>
        </authorList>
    </citation>
    <scope>NUCLEOTIDE SEQUENCE [LARGE SCALE GENOMIC DNA]</scope>
    <source>
        <strain evidence="3 4">RR29</strain>
    </source>
</reference>
<dbReference type="Pfam" id="PF12697">
    <property type="entry name" value="Abhydrolase_6"/>
    <property type="match status" value="1"/>
</dbReference>
<dbReference type="InterPro" id="IPR029058">
    <property type="entry name" value="AB_hydrolase_fold"/>
</dbReference>
<dbReference type="EMBL" id="JAWMAJ010000055">
    <property type="protein sequence ID" value="MDV7217926.1"/>
    <property type="molecule type" value="Genomic_DNA"/>
</dbReference>
<keyword evidence="3" id="KW-0378">Hydrolase</keyword>
<evidence type="ECO:0000313" key="3">
    <source>
        <dbReference type="EMBL" id="MDV7217926.1"/>
    </source>
</evidence>
<dbReference type="SUPFAM" id="SSF53474">
    <property type="entry name" value="alpha/beta-Hydrolases"/>
    <property type="match status" value="1"/>
</dbReference>
<dbReference type="RefSeq" id="WP_317772075.1">
    <property type="nucleotide sequence ID" value="NZ_JAWMAJ010000055.1"/>
</dbReference>
<dbReference type="GO" id="GO:0016787">
    <property type="term" value="F:hydrolase activity"/>
    <property type="evidence" value="ECO:0007669"/>
    <property type="project" value="UniProtKB-KW"/>
</dbReference>
<feature type="signal peptide" evidence="1">
    <location>
        <begin position="1"/>
        <end position="31"/>
    </location>
</feature>
<evidence type="ECO:0000313" key="4">
    <source>
        <dbReference type="Proteomes" id="UP001187346"/>
    </source>
</evidence>
<proteinExistence type="predicted"/>
<keyword evidence="1" id="KW-0732">Signal</keyword>